<dbReference type="Gene3D" id="3.40.50.1820">
    <property type="entry name" value="alpha/beta hydrolase"/>
    <property type="match status" value="1"/>
</dbReference>
<dbReference type="GO" id="GO:0016787">
    <property type="term" value="F:hydrolase activity"/>
    <property type="evidence" value="ECO:0007669"/>
    <property type="project" value="UniProtKB-KW"/>
</dbReference>
<name>A0A160V9N8_9ZZZZ</name>
<dbReference type="PANTHER" id="PTHR43798:SF33">
    <property type="entry name" value="HYDROLASE, PUTATIVE (AFU_ORTHOLOGUE AFUA_2G14860)-RELATED"/>
    <property type="match status" value="1"/>
</dbReference>
<keyword evidence="2" id="KW-0378">Hydrolase</keyword>
<dbReference type="Pfam" id="PF12697">
    <property type="entry name" value="Abhydrolase_6"/>
    <property type="match status" value="1"/>
</dbReference>
<protein>
    <submittedName>
        <fullName evidence="2">Alpha/beta hydrolase fold</fullName>
    </submittedName>
</protein>
<dbReference type="SUPFAM" id="SSF53474">
    <property type="entry name" value="alpha/beta-Hydrolases"/>
    <property type="match status" value="1"/>
</dbReference>
<dbReference type="InterPro" id="IPR000073">
    <property type="entry name" value="AB_hydrolase_1"/>
</dbReference>
<dbReference type="InterPro" id="IPR050266">
    <property type="entry name" value="AB_hydrolase_sf"/>
</dbReference>
<organism evidence="2">
    <name type="scientific">hydrothermal vent metagenome</name>
    <dbReference type="NCBI Taxonomy" id="652676"/>
    <lineage>
        <taxon>unclassified sequences</taxon>
        <taxon>metagenomes</taxon>
        <taxon>ecological metagenomes</taxon>
    </lineage>
</organism>
<dbReference type="PANTHER" id="PTHR43798">
    <property type="entry name" value="MONOACYLGLYCEROL LIPASE"/>
    <property type="match status" value="1"/>
</dbReference>
<proteinExistence type="predicted"/>
<sequence>MQPESRFVESSGVNHHYLEWGNPGNPSVVMFHAVGMCSQIWNNAARDLAKNYHVYSFDLRGHGDTEHAEGGFTFQQIGADVASVLETMSLEGSIGIGHSAGGMSMLIADSMVPGIISKGVLVDTRVGDSPMALLTPEEQKTRMQRTLQKRTIWESREVMYEAYRGRRVFKPWTDEVFGDYIEGNTRPLGDGTVELKCKPAVEEEYYESRRDLDTSQVLKGLGGEYVLLVGAYKGAQTPQDAAVNHLQREARGFQLKELGAGSHFVPMEHPDLVLKEIRNFID</sequence>
<dbReference type="InterPro" id="IPR029058">
    <property type="entry name" value="AB_hydrolase_fold"/>
</dbReference>
<dbReference type="EMBL" id="FAXA01000315">
    <property type="protein sequence ID" value="CUV02806.1"/>
    <property type="molecule type" value="Genomic_DNA"/>
</dbReference>
<dbReference type="GO" id="GO:0016020">
    <property type="term" value="C:membrane"/>
    <property type="evidence" value="ECO:0007669"/>
    <property type="project" value="TreeGrafter"/>
</dbReference>
<gene>
    <name evidence="2" type="ORF">MGWOODY_Clf1191</name>
</gene>
<reference evidence="2" key="1">
    <citation type="submission" date="2015-10" db="EMBL/GenBank/DDBJ databases">
        <authorList>
            <person name="Gilbert D.G."/>
        </authorList>
    </citation>
    <scope>NUCLEOTIDE SEQUENCE</scope>
</reference>
<dbReference type="AlphaFoldDB" id="A0A160V9N8"/>
<evidence type="ECO:0000313" key="2">
    <source>
        <dbReference type="EMBL" id="CUV02806.1"/>
    </source>
</evidence>
<accession>A0A160V9N8</accession>
<evidence type="ECO:0000259" key="1">
    <source>
        <dbReference type="Pfam" id="PF12697"/>
    </source>
</evidence>
<feature type="domain" description="AB hydrolase-1" evidence="1">
    <location>
        <begin position="28"/>
        <end position="274"/>
    </location>
</feature>